<dbReference type="AlphaFoldDB" id="A0A0G4E5L2"/>
<dbReference type="Pfam" id="PF03333">
    <property type="entry name" value="PapB"/>
    <property type="match status" value="1"/>
</dbReference>
<dbReference type="InterPro" id="IPR053721">
    <property type="entry name" value="Fimbrial_Adhesin_Reg"/>
</dbReference>
<keyword evidence="2" id="KW-0804">Transcription</keyword>
<protein>
    <submittedName>
        <fullName evidence="3">Uncharacterized protein</fullName>
    </submittedName>
</protein>
<proteinExistence type="predicted"/>
<evidence type="ECO:0000256" key="1">
    <source>
        <dbReference type="ARBA" id="ARBA00023015"/>
    </source>
</evidence>
<reference evidence="3" key="1">
    <citation type="submission" date="2014-12" db="EMBL/GenBank/DDBJ databases">
        <authorList>
            <person name="Hall J."/>
        </authorList>
    </citation>
    <scope>NUCLEOTIDE SEQUENCE [LARGE SCALE GENOMIC DNA]</scope>
    <source>
        <strain evidence="3">SBW25</strain>
        <plasmid evidence="3">pQBR57</plasmid>
    </source>
</reference>
<dbReference type="EMBL" id="LN713926">
    <property type="protein sequence ID" value="CEK42313.1"/>
    <property type="molecule type" value="Genomic_DNA"/>
</dbReference>
<organism evidence="3">
    <name type="scientific">Pseudomonas fluorescens (strain SBW25)</name>
    <dbReference type="NCBI Taxonomy" id="216595"/>
    <lineage>
        <taxon>Bacteria</taxon>
        <taxon>Pseudomonadati</taxon>
        <taxon>Pseudomonadota</taxon>
        <taxon>Gammaproteobacteria</taxon>
        <taxon>Pseudomonadales</taxon>
        <taxon>Pseudomonadaceae</taxon>
        <taxon>Pseudomonas</taxon>
    </lineage>
</organism>
<gene>
    <name evidence="3" type="ORF">PQBR57_0360</name>
</gene>
<dbReference type="InterPro" id="IPR004356">
    <property type="entry name" value="Adhesin_operon_reg_prot"/>
</dbReference>
<accession>A0A0G4E5L2</accession>
<evidence type="ECO:0000313" key="3">
    <source>
        <dbReference type="EMBL" id="CEK42313.1"/>
    </source>
</evidence>
<dbReference type="RefSeq" id="WP_192963472.1">
    <property type="nucleotide sequence ID" value="NZ_LN713926.1"/>
</dbReference>
<dbReference type="GO" id="GO:0006355">
    <property type="term" value="P:regulation of DNA-templated transcription"/>
    <property type="evidence" value="ECO:0007669"/>
    <property type="project" value="InterPro"/>
</dbReference>
<keyword evidence="3" id="KW-0614">Plasmid</keyword>
<geneLocation type="plasmid" evidence="3">
    <name>pQBR57</name>
</geneLocation>
<reference evidence="3" key="2">
    <citation type="submission" date="2015-06" db="EMBL/GenBank/DDBJ databases">
        <title>Environmentally co-occuring mercury resistance plasmids are genetically and phenotypically diverse and confer variable context-dependent fitness effects.</title>
        <authorList>
            <person name="Hall J.P.J."/>
            <person name="Harrison E."/>
            <person name="Lilley A.K."/>
            <person name="Paterson S."/>
            <person name="Spiers A.J."/>
            <person name="Brockhurst M.A."/>
        </authorList>
    </citation>
    <scope>NUCLEOTIDE SEQUENCE [LARGE SCALE GENOMIC DNA]</scope>
    <source>
        <strain evidence="3">SBW25</strain>
        <plasmid evidence="3">pQBR57</plasmid>
    </source>
</reference>
<sequence>MIRELGDGTIPAEQFEGLVACTKITSPTAKEALRLHLVEGKPCRQSWEEAGAYKAQFYLLLGTLKDTSERVRKLAPFYMNEERSNG</sequence>
<keyword evidence="1" id="KW-0805">Transcription regulation</keyword>
<dbReference type="Gene3D" id="1.10.10.2690">
    <property type="match status" value="1"/>
</dbReference>
<evidence type="ECO:0000256" key="2">
    <source>
        <dbReference type="ARBA" id="ARBA00023163"/>
    </source>
</evidence>
<name>A0A0G4E5L2_PSEFS</name>